<evidence type="ECO:0000313" key="3">
    <source>
        <dbReference type="Proteomes" id="UP001500622"/>
    </source>
</evidence>
<dbReference type="Pfam" id="PF04854">
    <property type="entry name" value="DUF624"/>
    <property type="match status" value="1"/>
</dbReference>
<keyword evidence="1" id="KW-0812">Transmembrane</keyword>
<keyword evidence="1" id="KW-1133">Transmembrane helix</keyword>
<gene>
    <name evidence="2" type="ORF">GCM10023169_35740</name>
</gene>
<organism evidence="2 3">
    <name type="scientific">Georgenia halophila</name>
    <dbReference type="NCBI Taxonomy" id="620889"/>
    <lineage>
        <taxon>Bacteria</taxon>
        <taxon>Bacillati</taxon>
        <taxon>Actinomycetota</taxon>
        <taxon>Actinomycetes</taxon>
        <taxon>Micrococcales</taxon>
        <taxon>Bogoriellaceae</taxon>
        <taxon>Georgenia</taxon>
    </lineage>
</organism>
<dbReference type="InterPro" id="IPR006938">
    <property type="entry name" value="DUF624"/>
</dbReference>
<proteinExistence type="predicted"/>
<feature type="transmembrane region" description="Helical" evidence="1">
    <location>
        <begin position="101"/>
        <end position="121"/>
    </location>
</feature>
<evidence type="ECO:0000313" key="2">
    <source>
        <dbReference type="EMBL" id="GAA4431325.1"/>
    </source>
</evidence>
<keyword evidence="1" id="KW-0472">Membrane</keyword>
<evidence type="ECO:0000256" key="1">
    <source>
        <dbReference type="SAM" id="Phobius"/>
    </source>
</evidence>
<name>A0ABP8LL29_9MICO</name>
<accession>A0ABP8LL29</accession>
<reference evidence="3" key="1">
    <citation type="journal article" date="2019" name="Int. J. Syst. Evol. Microbiol.">
        <title>The Global Catalogue of Microorganisms (GCM) 10K type strain sequencing project: providing services to taxonomists for standard genome sequencing and annotation.</title>
        <authorList>
            <consortium name="The Broad Institute Genomics Platform"/>
            <consortium name="The Broad Institute Genome Sequencing Center for Infectious Disease"/>
            <person name="Wu L."/>
            <person name="Ma J."/>
        </authorList>
    </citation>
    <scope>NUCLEOTIDE SEQUENCE [LARGE SCALE GENOMIC DNA]</scope>
    <source>
        <strain evidence="3">JCM 17810</strain>
    </source>
</reference>
<evidence type="ECO:0008006" key="4">
    <source>
        <dbReference type="Google" id="ProtNLM"/>
    </source>
</evidence>
<dbReference type="EMBL" id="BAABGN010000013">
    <property type="protein sequence ID" value="GAA4431325.1"/>
    <property type="molecule type" value="Genomic_DNA"/>
</dbReference>
<feature type="transmembrane region" description="Helical" evidence="1">
    <location>
        <begin position="65"/>
        <end position="89"/>
    </location>
</feature>
<protein>
    <recommendedName>
        <fullName evidence="4">Membrane protein YesL</fullName>
    </recommendedName>
</protein>
<sequence>MNWFGALCRSIADALWLNVLWLVASLTIIALPAATVAMVGTAAAIQRREAPAIARDFVGRLRASLMTATLLGWIWIAVSALLTVDFMLVSSMGQLTTPVRVVLILLGVAHLSLGAVLASVIDRANSHTPWALVRIAARIPAARPGVVVQTLLAAALGAALVVAVPVTVLVVPVLVAHAAALSWRLRVAPLISSPEPAPTGR</sequence>
<keyword evidence="3" id="KW-1185">Reference proteome</keyword>
<dbReference type="RefSeq" id="WP_345218027.1">
    <property type="nucleotide sequence ID" value="NZ_BAABGN010000013.1"/>
</dbReference>
<feature type="transmembrane region" description="Helical" evidence="1">
    <location>
        <begin position="20"/>
        <end position="45"/>
    </location>
</feature>
<comment type="caution">
    <text evidence="2">The sequence shown here is derived from an EMBL/GenBank/DDBJ whole genome shotgun (WGS) entry which is preliminary data.</text>
</comment>
<dbReference type="Proteomes" id="UP001500622">
    <property type="component" value="Unassembled WGS sequence"/>
</dbReference>